<dbReference type="GeneID" id="78453693"/>
<dbReference type="InterPro" id="IPR002201">
    <property type="entry name" value="Glyco_trans_9"/>
</dbReference>
<dbReference type="Pfam" id="PF01075">
    <property type="entry name" value="Glyco_transf_9"/>
    <property type="match status" value="1"/>
</dbReference>
<dbReference type="KEGG" id="ful:C4N20_02650"/>
<proteinExistence type="predicted"/>
<dbReference type="EC" id="2.-.-.-" evidence="3"/>
<evidence type="ECO:0000313" key="3">
    <source>
        <dbReference type="EMBL" id="SQJ09905.1"/>
    </source>
</evidence>
<accession>A0AAX2JCP3</accession>
<gene>
    <name evidence="3" type="primary">rfaQ_3</name>
    <name evidence="3" type="ORF">NCTC12112_02412</name>
</gene>
<reference evidence="3 4" key="1">
    <citation type="submission" date="2018-06" db="EMBL/GenBank/DDBJ databases">
        <authorList>
            <consortium name="Pathogen Informatics"/>
            <person name="Doyle S."/>
        </authorList>
    </citation>
    <scope>NUCLEOTIDE SEQUENCE [LARGE SCALE GENOMIC DNA]</scope>
    <source>
        <strain evidence="3 4">NCTC12112</strain>
    </source>
</reference>
<dbReference type="AlphaFoldDB" id="A0AAX2JCP3"/>
<evidence type="ECO:0000256" key="1">
    <source>
        <dbReference type="ARBA" id="ARBA00022676"/>
    </source>
</evidence>
<dbReference type="InterPro" id="IPR051199">
    <property type="entry name" value="LPS_LOS_Heptosyltrfase"/>
</dbReference>
<keyword evidence="1" id="KW-0328">Glycosyltransferase</keyword>
<dbReference type="PANTHER" id="PTHR30160:SF7">
    <property type="entry name" value="ADP-HEPTOSE--LPS HEPTOSYLTRANSFERASE 2"/>
    <property type="match status" value="1"/>
</dbReference>
<keyword evidence="2 3" id="KW-0808">Transferase</keyword>
<dbReference type="RefSeq" id="WP_005981153.1">
    <property type="nucleotide sequence ID" value="NZ_CABKNW010000005.1"/>
</dbReference>
<protein>
    <submittedName>
        <fullName evidence="3">Lipopolysaccharide core heptosyltransferase rfaQ</fullName>
        <ecNumber evidence="3">2.-.-.-</ecNumber>
    </submittedName>
</protein>
<evidence type="ECO:0000313" key="4">
    <source>
        <dbReference type="Proteomes" id="UP000249008"/>
    </source>
</evidence>
<dbReference type="CDD" id="cd03789">
    <property type="entry name" value="GT9_LPS_heptosyltransferase"/>
    <property type="match status" value="1"/>
</dbReference>
<dbReference type="SUPFAM" id="SSF53756">
    <property type="entry name" value="UDP-Glycosyltransferase/glycogen phosphorylase"/>
    <property type="match status" value="1"/>
</dbReference>
<name>A0AAX2JCP3_9FUSO</name>
<dbReference type="Proteomes" id="UP000249008">
    <property type="component" value="Chromosome 1"/>
</dbReference>
<evidence type="ECO:0000256" key="2">
    <source>
        <dbReference type="ARBA" id="ARBA00022679"/>
    </source>
</evidence>
<dbReference type="EMBL" id="LS483487">
    <property type="protein sequence ID" value="SQJ09905.1"/>
    <property type="molecule type" value="Genomic_DNA"/>
</dbReference>
<dbReference type="GO" id="GO:0008713">
    <property type="term" value="F:ADP-heptose-lipopolysaccharide heptosyltransferase activity"/>
    <property type="evidence" value="ECO:0007669"/>
    <property type="project" value="TreeGrafter"/>
</dbReference>
<dbReference type="PANTHER" id="PTHR30160">
    <property type="entry name" value="TETRAACYLDISACCHARIDE 4'-KINASE-RELATED"/>
    <property type="match status" value="1"/>
</dbReference>
<dbReference type="GO" id="GO:0009244">
    <property type="term" value="P:lipopolysaccharide core region biosynthetic process"/>
    <property type="evidence" value="ECO:0007669"/>
    <property type="project" value="TreeGrafter"/>
</dbReference>
<dbReference type="Gene3D" id="3.40.50.2000">
    <property type="entry name" value="Glycogen Phosphorylase B"/>
    <property type="match status" value="2"/>
</dbReference>
<sequence>MKILIIRFKQIGDAVLSSVLCNTLKKSFPNAEIDYVLYEHISPLFQNHKYIDNVISITKEEQKNPLKYILKVWKVTRKKYDIIIDIMSTPKSEIFSLFSMDSKYRIGRAKKYRGFIYTDKVEEPEYAKDKVDKFLKLLDPLKKEYNLIYDNQYIISVTDKEKKLMRERMVEAGIDFSRPVFACAINSRRPEKVYDTEKMKVIIEQLIKDLNAQIIFYYCSSEKEFVKNIHKKLNNNINIFSNIKTNSIRELAMLLANCDLFFGNEGGPRHIAQSLDIPSFAIFSPSASKKEWLSNACERHQGVESKDMPSYTSSLSREEKYALIIPEYVITKIKEIYNKFVKKPE</sequence>
<dbReference type="GO" id="GO:0005829">
    <property type="term" value="C:cytosol"/>
    <property type="evidence" value="ECO:0007669"/>
    <property type="project" value="TreeGrafter"/>
</dbReference>
<organism evidence="3 4">
    <name type="scientific">Fusobacterium ulcerans</name>
    <dbReference type="NCBI Taxonomy" id="861"/>
    <lineage>
        <taxon>Bacteria</taxon>
        <taxon>Fusobacteriati</taxon>
        <taxon>Fusobacteriota</taxon>
        <taxon>Fusobacteriia</taxon>
        <taxon>Fusobacteriales</taxon>
        <taxon>Fusobacteriaceae</taxon>
        <taxon>Fusobacterium</taxon>
    </lineage>
</organism>